<organism evidence="7 10">
    <name type="scientific">Petromyzon marinus</name>
    <name type="common">Sea lamprey</name>
    <dbReference type="NCBI Taxonomy" id="7757"/>
    <lineage>
        <taxon>Eukaryota</taxon>
        <taxon>Metazoa</taxon>
        <taxon>Chordata</taxon>
        <taxon>Craniata</taxon>
        <taxon>Vertebrata</taxon>
        <taxon>Cyclostomata</taxon>
        <taxon>Hyperoartia</taxon>
        <taxon>Petromyzontiformes</taxon>
        <taxon>Petromyzontidae</taxon>
        <taxon>Petromyzon</taxon>
    </lineage>
</organism>
<evidence type="ECO:0000256" key="3">
    <source>
        <dbReference type="RuleBase" id="RU003858"/>
    </source>
</evidence>
<evidence type="ECO:0000313" key="9">
    <source>
        <dbReference type="RefSeq" id="XP_032815477.1"/>
    </source>
</evidence>
<dbReference type="SUPFAM" id="SSF47661">
    <property type="entry name" value="t-snare proteins"/>
    <property type="match status" value="1"/>
</dbReference>
<evidence type="ECO:0000256" key="1">
    <source>
        <dbReference type="ARBA" id="ARBA00009063"/>
    </source>
</evidence>
<sequence>MSYGAIREGQDALLDPHGQESQAEEFRELSQEISKNIFQINGSVSALDKQLQKLGAASDSRDLRQQLHNNQQRSNQLITDTASSLRHLANLARKSTKQDRLQLDRLKSQFSETLRSYQQTQKKISQKTKEVISSEQRAAIQQSSQDEHGWDSKKMVSAESTEEQLTHKDLEDIQVRHEAIQQLESDLLDVNSIFKDLAAMVHEQGGTVDSIVHHVESASSNVEGANENLIAASKHQAKSRKKTCFIIIGAIVVLGIIGLIIGLTVKK</sequence>
<dbReference type="KEGG" id="pmrn:116945246"/>
<evidence type="ECO:0000313" key="8">
    <source>
        <dbReference type="RefSeq" id="XP_032815476.1"/>
    </source>
</evidence>
<evidence type="ECO:0000256" key="4">
    <source>
        <dbReference type="SAM" id="MobiDB-lite"/>
    </source>
</evidence>
<dbReference type="AlphaFoldDB" id="A0AAJ7TF28"/>
<dbReference type="InterPro" id="IPR006011">
    <property type="entry name" value="Syntaxin_N"/>
</dbReference>
<dbReference type="InterPro" id="IPR000727">
    <property type="entry name" value="T_SNARE_dom"/>
</dbReference>
<dbReference type="GO" id="GO:0006906">
    <property type="term" value="P:vesicle fusion"/>
    <property type="evidence" value="ECO:0007669"/>
    <property type="project" value="TreeGrafter"/>
</dbReference>
<dbReference type="PROSITE" id="PS00914">
    <property type="entry name" value="SYNTAXIN"/>
    <property type="match status" value="1"/>
</dbReference>
<evidence type="ECO:0000256" key="5">
    <source>
        <dbReference type="SAM" id="Phobius"/>
    </source>
</evidence>
<dbReference type="GO" id="GO:0031201">
    <property type="term" value="C:SNARE complex"/>
    <property type="evidence" value="ECO:0007669"/>
    <property type="project" value="TreeGrafter"/>
</dbReference>
<dbReference type="InterPro" id="IPR006012">
    <property type="entry name" value="Syntaxin/epimorphin_CS"/>
</dbReference>
<dbReference type="PANTHER" id="PTHR19957">
    <property type="entry name" value="SYNTAXIN"/>
    <property type="match status" value="1"/>
</dbReference>
<evidence type="ECO:0000313" key="7">
    <source>
        <dbReference type="Proteomes" id="UP001318040"/>
    </source>
</evidence>
<feature type="transmembrane region" description="Helical" evidence="5">
    <location>
        <begin position="244"/>
        <end position="265"/>
    </location>
</feature>
<keyword evidence="5" id="KW-0812">Transmembrane</keyword>
<dbReference type="CTD" id="203062"/>
<evidence type="ECO:0000313" key="10">
    <source>
        <dbReference type="RefSeq" id="XP_032815478.1"/>
    </source>
</evidence>
<dbReference type="SMART" id="SM00397">
    <property type="entry name" value="t_SNARE"/>
    <property type="match status" value="1"/>
</dbReference>
<accession>A0AAJ7TF28</accession>
<dbReference type="InterPro" id="IPR045242">
    <property type="entry name" value="Syntaxin"/>
</dbReference>
<protein>
    <submittedName>
        <fullName evidence="8 9">t-SNARE domain-containing protein 1 isoform X1</fullName>
    </submittedName>
</protein>
<dbReference type="RefSeq" id="XP_032815476.1">
    <property type="nucleotide sequence ID" value="XM_032959585.1"/>
</dbReference>
<dbReference type="Gene3D" id="1.20.5.110">
    <property type="match status" value="1"/>
</dbReference>
<dbReference type="GO" id="GO:0006886">
    <property type="term" value="P:intracellular protein transport"/>
    <property type="evidence" value="ECO:0007669"/>
    <property type="project" value="InterPro"/>
</dbReference>
<dbReference type="GeneID" id="116945246"/>
<keyword evidence="7" id="KW-1185">Reference proteome</keyword>
<dbReference type="Gene3D" id="1.20.58.70">
    <property type="match status" value="1"/>
</dbReference>
<proteinExistence type="inferred from homology"/>
<evidence type="ECO:0000259" key="6">
    <source>
        <dbReference type="PROSITE" id="PS50192"/>
    </source>
</evidence>
<keyword evidence="5" id="KW-1133">Transmembrane helix</keyword>
<keyword evidence="5" id="KW-0472">Membrane</keyword>
<dbReference type="PANTHER" id="PTHR19957:SF212">
    <property type="entry name" value="T-SNARE DOMAIN-CONTAINING PROTEIN 1"/>
    <property type="match status" value="1"/>
</dbReference>
<reference evidence="8 9" key="1">
    <citation type="submission" date="2025-04" db="UniProtKB">
        <authorList>
            <consortium name="RefSeq"/>
        </authorList>
    </citation>
    <scope>IDENTIFICATION</scope>
    <source>
        <tissue evidence="8 9">Sperm</tissue>
    </source>
</reference>
<dbReference type="Pfam" id="PF05739">
    <property type="entry name" value="SNARE"/>
    <property type="match status" value="1"/>
</dbReference>
<dbReference type="GO" id="GO:0000149">
    <property type="term" value="F:SNARE binding"/>
    <property type="evidence" value="ECO:0007669"/>
    <property type="project" value="TreeGrafter"/>
</dbReference>
<dbReference type="RefSeq" id="XP_032815477.1">
    <property type="nucleotide sequence ID" value="XM_032959586.1"/>
</dbReference>
<name>A0AAJ7TF28_PETMA</name>
<comment type="similarity">
    <text evidence="1 3">Belongs to the syntaxin family.</text>
</comment>
<dbReference type="GO" id="GO:0048278">
    <property type="term" value="P:vesicle docking"/>
    <property type="evidence" value="ECO:0007669"/>
    <property type="project" value="TreeGrafter"/>
</dbReference>
<dbReference type="RefSeq" id="XP_032815478.1">
    <property type="nucleotide sequence ID" value="XM_032959587.1"/>
</dbReference>
<evidence type="ECO:0000256" key="2">
    <source>
        <dbReference type="ARBA" id="ARBA00023054"/>
    </source>
</evidence>
<dbReference type="GO" id="GO:0005484">
    <property type="term" value="F:SNAP receptor activity"/>
    <property type="evidence" value="ECO:0007669"/>
    <property type="project" value="InterPro"/>
</dbReference>
<feature type="domain" description="T-SNARE coiled-coil homology" evidence="6">
    <location>
        <begin position="170"/>
        <end position="232"/>
    </location>
</feature>
<feature type="region of interest" description="Disordered" evidence="4">
    <location>
        <begin position="139"/>
        <end position="165"/>
    </location>
</feature>
<dbReference type="PROSITE" id="PS50192">
    <property type="entry name" value="T_SNARE"/>
    <property type="match status" value="1"/>
</dbReference>
<gene>
    <name evidence="8 9 10" type="primary">TSNARE1</name>
</gene>
<dbReference type="InterPro" id="IPR010989">
    <property type="entry name" value="SNARE"/>
</dbReference>
<keyword evidence="2" id="KW-0175">Coiled coil</keyword>
<dbReference type="GO" id="GO:0008021">
    <property type="term" value="C:synaptic vesicle"/>
    <property type="evidence" value="ECO:0007669"/>
    <property type="project" value="TreeGrafter"/>
</dbReference>
<dbReference type="Pfam" id="PF14523">
    <property type="entry name" value="Syntaxin_2"/>
    <property type="match status" value="1"/>
</dbReference>
<dbReference type="SMART" id="SM00503">
    <property type="entry name" value="SynN"/>
    <property type="match status" value="1"/>
</dbReference>
<dbReference type="Proteomes" id="UP001318040">
    <property type="component" value="Chromosome 23"/>
</dbReference>
<feature type="compositionally biased region" description="Basic and acidic residues" evidence="4">
    <location>
        <begin position="145"/>
        <end position="156"/>
    </location>
</feature>